<feature type="signal peptide" evidence="1">
    <location>
        <begin position="1"/>
        <end position="19"/>
    </location>
</feature>
<dbReference type="EMBL" id="JAFCIX010000547">
    <property type="protein sequence ID" value="KAH6587982.1"/>
    <property type="molecule type" value="Genomic_DNA"/>
</dbReference>
<evidence type="ECO:0000256" key="1">
    <source>
        <dbReference type="SAM" id="SignalP"/>
    </source>
</evidence>
<keyword evidence="4" id="KW-1185">Reference proteome</keyword>
<feature type="chain" id="PRO_5045127036" description="Tail specific protease domain-containing protein" evidence="1">
    <location>
        <begin position="20"/>
        <end position="869"/>
    </location>
</feature>
<evidence type="ECO:0000259" key="2">
    <source>
        <dbReference type="Pfam" id="PF03572"/>
    </source>
</evidence>
<dbReference type="Proteomes" id="UP001648503">
    <property type="component" value="Unassembled WGS sequence"/>
</dbReference>
<accession>A0ABQ8EXH0</accession>
<gene>
    <name evidence="3" type="ORF">BASA50_011002</name>
</gene>
<sequence>MLVSSLIALLAISATSVSASNYAKYNLLKDDRDAGRLVFPPTTLDQREAILSNVDSALTAWANYDSKKANYGSAADPFPIVKKLRENIKTVTDEEFHLGLTDAFVKIRDKHTHWINMAPYSCFYTTTGVEFAFIEGDADIANKPTVVVTYTSTSYDLRSLFGKDYYKIRAGDELLAVNGLSFVEWFKQNQFTSGAGANAFGGQRSALDYLSMIYGESNRLPSEDFITFEFKSQANPQNSYTVNVPYVSGHDDDCWNLGSNLYKSLTGTTLPGTPPMSLPGHNYGFNTARLSPRSYKMDSIEHLERKVVVEQIFNSERKSTVSLNPTDVTQIRWGIYNPRSTNMGVIRLDDFSPEEIGNSNSATLKAVMIIRSLLANELKNTNSVIYELRGNPGGSVSFANSMVQLFKPDFRPFGDQYLMNNVTYNIFVKGKDPNSDPHAKAWQETKPGSRYSNVFFSNSAKFANTMGQAYLRPMGILNDAKCYSSCEIFSGSIQSHGVGTIFGEDGQTGGGGASVMELDPLLIDASPTDFHKFPFSQQLTSGSKTYTNALTVGVTKTIRVGRYSDRDIEDLGIKTDVVVRPRWSDFQSSFTTNTQYDRIAEHLARIGQENGQSKLHFVSEPFTIENSLGKFSLEVESAGIEEFTVVQADGNTVSAQQKTTTNKQRLSLPVSATATTLGNSQITILGKTAGTQVLKTNRNIRTIPTDDKYMKISTPGFTFTGTSDAVGLYQSPTTASGDGWNNLKGSWMIGNGVKYVGSIDSSLEAFFTAPIGTRINIGLDIALDTEPECDFLYLSVKSSGNVENFLISSKGVNDTTKTFNGVSGRNMVVKGVFPFSTKSRKFSVALNFVSDEAVEFAGATIRSFTVFSA</sequence>
<protein>
    <recommendedName>
        <fullName evidence="2">Tail specific protease domain-containing protein</fullName>
    </recommendedName>
</protein>
<dbReference type="InterPro" id="IPR005151">
    <property type="entry name" value="Tail-specific_protease"/>
</dbReference>
<name>A0ABQ8EXH0_9FUNG</name>
<dbReference type="PANTHER" id="PTHR32060:SF22">
    <property type="entry name" value="CARBOXYL-TERMINAL-PROCESSING PEPTIDASE 3, CHLOROPLASTIC"/>
    <property type="match status" value="1"/>
</dbReference>
<feature type="domain" description="Tail specific protease" evidence="2">
    <location>
        <begin position="343"/>
        <end position="520"/>
    </location>
</feature>
<proteinExistence type="predicted"/>
<dbReference type="Pfam" id="PF03572">
    <property type="entry name" value="Peptidase_S41"/>
    <property type="match status" value="1"/>
</dbReference>
<dbReference type="SUPFAM" id="SSF52096">
    <property type="entry name" value="ClpP/crotonase"/>
    <property type="match status" value="1"/>
</dbReference>
<evidence type="ECO:0000313" key="3">
    <source>
        <dbReference type="EMBL" id="KAH6587982.1"/>
    </source>
</evidence>
<keyword evidence="1" id="KW-0732">Signal</keyword>
<evidence type="ECO:0000313" key="4">
    <source>
        <dbReference type="Proteomes" id="UP001648503"/>
    </source>
</evidence>
<dbReference type="PANTHER" id="PTHR32060">
    <property type="entry name" value="TAIL-SPECIFIC PROTEASE"/>
    <property type="match status" value="1"/>
</dbReference>
<comment type="caution">
    <text evidence="3">The sequence shown here is derived from an EMBL/GenBank/DDBJ whole genome shotgun (WGS) entry which is preliminary data.</text>
</comment>
<reference evidence="3 4" key="1">
    <citation type="submission" date="2021-02" db="EMBL/GenBank/DDBJ databases">
        <title>Variation within the Batrachochytrium salamandrivorans European outbreak.</title>
        <authorList>
            <person name="Kelly M."/>
            <person name="Pasmans F."/>
            <person name="Shea T.P."/>
            <person name="Munoz J.F."/>
            <person name="Carranza S."/>
            <person name="Cuomo C.A."/>
            <person name="Martel A."/>
        </authorList>
    </citation>
    <scope>NUCLEOTIDE SEQUENCE [LARGE SCALE GENOMIC DNA]</scope>
    <source>
        <strain evidence="3 4">AMFP18/2</strain>
    </source>
</reference>
<organism evidence="3 4">
    <name type="scientific">Batrachochytrium salamandrivorans</name>
    <dbReference type="NCBI Taxonomy" id="1357716"/>
    <lineage>
        <taxon>Eukaryota</taxon>
        <taxon>Fungi</taxon>
        <taxon>Fungi incertae sedis</taxon>
        <taxon>Chytridiomycota</taxon>
        <taxon>Chytridiomycota incertae sedis</taxon>
        <taxon>Chytridiomycetes</taxon>
        <taxon>Rhizophydiales</taxon>
        <taxon>Rhizophydiales incertae sedis</taxon>
        <taxon>Batrachochytrium</taxon>
    </lineage>
</organism>
<dbReference type="InterPro" id="IPR029045">
    <property type="entry name" value="ClpP/crotonase-like_dom_sf"/>
</dbReference>
<dbReference type="Gene3D" id="3.90.226.10">
    <property type="entry name" value="2-enoyl-CoA Hydratase, Chain A, domain 1"/>
    <property type="match status" value="1"/>
</dbReference>